<comment type="caution">
    <text evidence="2">The sequence shown here is derived from an EMBL/GenBank/DDBJ whole genome shotgun (WGS) entry which is preliminary data.</text>
</comment>
<feature type="domain" description="Methyltransferase small" evidence="1">
    <location>
        <begin position="141"/>
        <end position="248"/>
    </location>
</feature>
<gene>
    <name evidence="2" type="ORF">RM423_18375</name>
</gene>
<evidence type="ECO:0000313" key="3">
    <source>
        <dbReference type="Proteomes" id="UP001183176"/>
    </source>
</evidence>
<accession>A0ABU2JF47</accession>
<dbReference type="EC" id="2.1.1.-" evidence="2"/>
<name>A0ABU2JF47_9ACTN</name>
<dbReference type="PANTHER" id="PTHR18895">
    <property type="entry name" value="HEMK METHYLTRANSFERASE"/>
    <property type="match status" value="1"/>
</dbReference>
<dbReference type="Pfam" id="PF05175">
    <property type="entry name" value="MTS"/>
    <property type="match status" value="1"/>
</dbReference>
<sequence>MPRSSDTPRGSDDPTERLDDLEAAAWVLAAVIATHLEAGSTSLSEAIASDASRTAVLAAAGLVQRDGDDLVTHPLLETSATSASVAAAMLSSLRLAVAAAGSETTQGWAEQPDEVLLRQGRASAATGRAIAKRIVPDLTGLLERLSRPGGRVLDVGTGVGALAIALVQELPHVRVTAIDILDRAIRLARVELDGAGVDRDSIELRQQDAADLTEVDCYDMVWLPAPFLTVESLEATIPRCVQALAADGWIVVGTNPPPTTSLSSAVAQWKAHRSGGSGADADLIASILEDLGMGDVSRHRTFPGGPVLVAGRRTSGNNR</sequence>
<keyword evidence="3" id="KW-1185">Reference proteome</keyword>
<evidence type="ECO:0000313" key="2">
    <source>
        <dbReference type="EMBL" id="MDT0263353.1"/>
    </source>
</evidence>
<dbReference type="RefSeq" id="WP_311424500.1">
    <property type="nucleotide sequence ID" value="NZ_JAVREH010000036.1"/>
</dbReference>
<reference evidence="3" key="1">
    <citation type="submission" date="2023-07" db="EMBL/GenBank/DDBJ databases">
        <title>30 novel species of actinomycetes from the DSMZ collection.</title>
        <authorList>
            <person name="Nouioui I."/>
        </authorList>
    </citation>
    <scope>NUCLEOTIDE SEQUENCE [LARGE SCALE GENOMIC DNA]</scope>
    <source>
        <strain evidence="3">DSM 44399</strain>
    </source>
</reference>
<dbReference type="InterPro" id="IPR029063">
    <property type="entry name" value="SAM-dependent_MTases_sf"/>
</dbReference>
<dbReference type="Gene3D" id="3.40.50.150">
    <property type="entry name" value="Vaccinia Virus protein VP39"/>
    <property type="match status" value="1"/>
</dbReference>
<dbReference type="GO" id="GO:0032259">
    <property type="term" value="P:methylation"/>
    <property type="evidence" value="ECO:0007669"/>
    <property type="project" value="UniProtKB-KW"/>
</dbReference>
<dbReference type="GO" id="GO:0008168">
    <property type="term" value="F:methyltransferase activity"/>
    <property type="evidence" value="ECO:0007669"/>
    <property type="project" value="UniProtKB-KW"/>
</dbReference>
<dbReference type="SUPFAM" id="SSF53335">
    <property type="entry name" value="S-adenosyl-L-methionine-dependent methyltransferases"/>
    <property type="match status" value="1"/>
</dbReference>
<organism evidence="2 3">
    <name type="scientific">Jatrophihabitans lederbergiae</name>
    <dbReference type="NCBI Taxonomy" id="3075547"/>
    <lineage>
        <taxon>Bacteria</taxon>
        <taxon>Bacillati</taxon>
        <taxon>Actinomycetota</taxon>
        <taxon>Actinomycetes</taxon>
        <taxon>Jatrophihabitantales</taxon>
        <taxon>Jatrophihabitantaceae</taxon>
        <taxon>Jatrophihabitans</taxon>
    </lineage>
</organism>
<proteinExistence type="predicted"/>
<dbReference type="PANTHER" id="PTHR18895:SF74">
    <property type="entry name" value="MTRF1L RELEASE FACTOR GLUTAMINE METHYLTRANSFERASE"/>
    <property type="match status" value="1"/>
</dbReference>
<keyword evidence="2" id="KW-0808">Transferase</keyword>
<dbReference type="EMBL" id="JAVREH010000036">
    <property type="protein sequence ID" value="MDT0263353.1"/>
    <property type="molecule type" value="Genomic_DNA"/>
</dbReference>
<dbReference type="InterPro" id="IPR050320">
    <property type="entry name" value="N5-glutamine_MTase"/>
</dbReference>
<dbReference type="Proteomes" id="UP001183176">
    <property type="component" value="Unassembled WGS sequence"/>
</dbReference>
<dbReference type="InterPro" id="IPR007848">
    <property type="entry name" value="Small_mtfrase_dom"/>
</dbReference>
<dbReference type="CDD" id="cd02440">
    <property type="entry name" value="AdoMet_MTases"/>
    <property type="match status" value="1"/>
</dbReference>
<evidence type="ECO:0000259" key="1">
    <source>
        <dbReference type="Pfam" id="PF05175"/>
    </source>
</evidence>
<keyword evidence="2" id="KW-0489">Methyltransferase</keyword>
<protein>
    <submittedName>
        <fullName evidence="2">Class I SAM-dependent methyltransferase</fullName>
        <ecNumber evidence="2">2.1.1.-</ecNumber>
    </submittedName>
</protein>